<gene>
    <name evidence="3" type="ORF">BCR36DRAFT_330855</name>
</gene>
<sequence length="669" mass="76272">MKLSTKNIISVAIALATTLNVHARPTVGLKGVDKLIHSEQEKVNHKVREEFIGLEEQEKVIDFTPYAPLFDLVCQSDLTDWCNLYPEQCSYVKTLCVKNENDGYCAFDVYQNYIKHSNSIVNNIYGYIDLCDDCLIEMANEFQKVSQDEEIKNEMKTFSEMCRVKLFMDSYLKENQHNEEAIISSIASFVPLDRAKLKRNVGKIHSFKNPDAGGFLKSNGKIKYGHVGINEKINTFINYNKERSTQAHKRQENEAEGGVVNDDFTLFNAFATKISTALTDIKELALQKVSTIFDNLEFSINSVFEEKEERVIYVYNPEMIKEEEEDDNVITSEFLSDIKNILNSHVASDDDKEEEETTLAMTAATTTQEPTMIVEDNNTFDDNDDNNDEIPTEPIDDIFQINENPSTEKKSKFIEIFHIPPEVKEENVMGIAALPNPTETESIAEPTEIPSSTVEQEIPTEESGTEGDDELDEDKEDETAPHQHGHVFVAGPPNGKKPINKPEFPIFNPGKFNRPNKGWKVKGIQQQNKHQFFGGNSEKPTILQTINKIFEENKFSKPSTPNDPSDLYMPFKKWVKKNEYVVSKKEEEVEIVEEVNIHDNTSMEEKNTFSDIDLEEGKSIKLNKPDHRNNDDDDEEAIQIGTKKISFINSVHPTKPSLNFRNHKGKDTH</sequence>
<feature type="signal peptide" evidence="2">
    <location>
        <begin position="1"/>
        <end position="23"/>
    </location>
</feature>
<dbReference type="AlphaFoldDB" id="A0A1Y1V4D9"/>
<comment type="caution">
    <text evidence="3">The sequence shown here is derived from an EMBL/GenBank/DDBJ whole genome shotgun (WGS) entry which is preliminary data.</text>
</comment>
<organism evidence="3 4">
    <name type="scientific">Piromyces finnis</name>
    <dbReference type="NCBI Taxonomy" id="1754191"/>
    <lineage>
        <taxon>Eukaryota</taxon>
        <taxon>Fungi</taxon>
        <taxon>Fungi incertae sedis</taxon>
        <taxon>Chytridiomycota</taxon>
        <taxon>Chytridiomycota incertae sedis</taxon>
        <taxon>Neocallimastigomycetes</taxon>
        <taxon>Neocallimastigales</taxon>
        <taxon>Neocallimastigaceae</taxon>
        <taxon>Piromyces</taxon>
    </lineage>
</organism>
<evidence type="ECO:0000256" key="2">
    <source>
        <dbReference type="SAM" id="SignalP"/>
    </source>
</evidence>
<feature type="compositionally biased region" description="Basic and acidic residues" evidence="1">
    <location>
        <begin position="615"/>
        <end position="630"/>
    </location>
</feature>
<dbReference type="OrthoDB" id="2159800at2759"/>
<feature type="region of interest" description="Disordered" evidence="1">
    <location>
        <begin position="437"/>
        <end position="496"/>
    </location>
</feature>
<evidence type="ECO:0000313" key="4">
    <source>
        <dbReference type="Proteomes" id="UP000193719"/>
    </source>
</evidence>
<feature type="region of interest" description="Disordered" evidence="1">
    <location>
        <begin position="601"/>
        <end position="634"/>
    </location>
</feature>
<accession>A0A1Y1V4D9</accession>
<name>A0A1Y1V4D9_9FUNG</name>
<evidence type="ECO:0000256" key="1">
    <source>
        <dbReference type="SAM" id="MobiDB-lite"/>
    </source>
</evidence>
<reference evidence="3 4" key="2">
    <citation type="submission" date="2016-08" db="EMBL/GenBank/DDBJ databases">
        <title>Pervasive Adenine N6-methylation of Active Genes in Fungi.</title>
        <authorList>
            <consortium name="DOE Joint Genome Institute"/>
            <person name="Mondo S.J."/>
            <person name="Dannebaum R.O."/>
            <person name="Kuo R.C."/>
            <person name="Labutti K."/>
            <person name="Haridas S."/>
            <person name="Kuo A."/>
            <person name="Salamov A."/>
            <person name="Ahrendt S.R."/>
            <person name="Lipzen A."/>
            <person name="Sullivan W."/>
            <person name="Andreopoulos W.B."/>
            <person name="Clum A."/>
            <person name="Lindquist E."/>
            <person name="Daum C."/>
            <person name="Ramamoorthy G.K."/>
            <person name="Gryganskyi A."/>
            <person name="Culley D."/>
            <person name="Magnuson J.K."/>
            <person name="James T.Y."/>
            <person name="O'Malley M.A."/>
            <person name="Stajich J.E."/>
            <person name="Spatafora J.W."/>
            <person name="Visel A."/>
            <person name="Grigoriev I.V."/>
        </authorList>
    </citation>
    <scope>NUCLEOTIDE SEQUENCE [LARGE SCALE GENOMIC DNA]</scope>
    <source>
        <strain evidence="4">finn</strain>
    </source>
</reference>
<evidence type="ECO:0000313" key="3">
    <source>
        <dbReference type="EMBL" id="ORX47090.1"/>
    </source>
</evidence>
<feature type="chain" id="PRO_5012485833" evidence="2">
    <location>
        <begin position="24"/>
        <end position="669"/>
    </location>
</feature>
<feature type="compositionally biased region" description="Acidic residues" evidence="1">
    <location>
        <begin position="458"/>
        <end position="477"/>
    </location>
</feature>
<protein>
    <submittedName>
        <fullName evidence="3">Uncharacterized protein</fullName>
    </submittedName>
</protein>
<dbReference type="EMBL" id="MCFH01000032">
    <property type="protein sequence ID" value="ORX47090.1"/>
    <property type="molecule type" value="Genomic_DNA"/>
</dbReference>
<proteinExistence type="predicted"/>
<reference evidence="3 4" key="1">
    <citation type="submission" date="2016-08" db="EMBL/GenBank/DDBJ databases">
        <title>Genomes of anaerobic fungi encode conserved fungal cellulosomes for biomass hydrolysis.</title>
        <authorList>
            <consortium name="DOE Joint Genome Institute"/>
            <person name="Haitjema C.H."/>
            <person name="Gilmore S.P."/>
            <person name="Henske J.K."/>
            <person name="Solomon K.V."/>
            <person name="De Groot R."/>
            <person name="Kuo A."/>
            <person name="Mondo S.J."/>
            <person name="Salamov A.A."/>
            <person name="Labutti K."/>
            <person name="Zhao Z."/>
            <person name="Chiniquy J."/>
            <person name="Barry K."/>
            <person name="Brewer H.M."/>
            <person name="Purvine S.O."/>
            <person name="Wright A.T."/>
            <person name="Boxma B."/>
            <person name="Van Alen T."/>
            <person name="Hackstein J.H."/>
            <person name="Baker S.E."/>
            <person name="Grigoriev I.V."/>
            <person name="O'Malley M.A."/>
        </authorList>
    </citation>
    <scope>NUCLEOTIDE SEQUENCE [LARGE SCALE GENOMIC DNA]</scope>
    <source>
        <strain evidence="4">finn</strain>
    </source>
</reference>
<dbReference type="Proteomes" id="UP000193719">
    <property type="component" value="Unassembled WGS sequence"/>
</dbReference>
<keyword evidence="2" id="KW-0732">Signal</keyword>
<keyword evidence="4" id="KW-1185">Reference proteome</keyword>
<dbReference type="STRING" id="1754191.A0A1Y1V4D9"/>